<evidence type="ECO:0000256" key="1">
    <source>
        <dbReference type="SAM" id="MobiDB-lite"/>
    </source>
</evidence>
<feature type="region of interest" description="Disordered" evidence="1">
    <location>
        <begin position="50"/>
        <end position="70"/>
    </location>
</feature>
<evidence type="ECO:0000313" key="2">
    <source>
        <dbReference type="EMBL" id="JAE21601.1"/>
    </source>
</evidence>
<protein>
    <submittedName>
        <fullName evidence="2">Uncharacterized protein</fullName>
    </submittedName>
</protein>
<reference evidence="2" key="1">
    <citation type="submission" date="2014-09" db="EMBL/GenBank/DDBJ databases">
        <authorList>
            <person name="Magalhaes I.L.F."/>
            <person name="Oliveira U."/>
            <person name="Santos F.R."/>
            <person name="Vidigal T.H.D.A."/>
            <person name="Brescovit A.D."/>
            <person name="Santos A.J."/>
        </authorList>
    </citation>
    <scope>NUCLEOTIDE SEQUENCE</scope>
    <source>
        <tissue evidence="2">Shoot tissue taken approximately 20 cm above the soil surface</tissue>
    </source>
</reference>
<accession>A0A0A9GGF4</accession>
<dbReference type="EMBL" id="GBRH01176295">
    <property type="protein sequence ID" value="JAE21601.1"/>
    <property type="molecule type" value="Transcribed_RNA"/>
</dbReference>
<reference evidence="2" key="2">
    <citation type="journal article" date="2015" name="Data Brief">
        <title>Shoot transcriptome of the giant reed, Arundo donax.</title>
        <authorList>
            <person name="Barrero R.A."/>
            <person name="Guerrero F.D."/>
            <person name="Moolhuijzen P."/>
            <person name="Goolsby J.A."/>
            <person name="Tidwell J."/>
            <person name="Bellgard S.E."/>
            <person name="Bellgard M.I."/>
        </authorList>
    </citation>
    <scope>NUCLEOTIDE SEQUENCE</scope>
    <source>
        <tissue evidence="2">Shoot tissue taken approximately 20 cm above the soil surface</tissue>
    </source>
</reference>
<name>A0A0A9GGF4_ARUDO</name>
<proteinExistence type="predicted"/>
<sequence length="70" mass="7922">MIWWERELVSFSAVSPTCLCSSQMLIRCLRCWLSLAISSCNFSTMVPFSGSSNKRRGPVSGRRRSFTISL</sequence>
<organism evidence="2">
    <name type="scientific">Arundo donax</name>
    <name type="common">Giant reed</name>
    <name type="synonym">Donax arundinaceus</name>
    <dbReference type="NCBI Taxonomy" id="35708"/>
    <lineage>
        <taxon>Eukaryota</taxon>
        <taxon>Viridiplantae</taxon>
        <taxon>Streptophyta</taxon>
        <taxon>Embryophyta</taxon>
        <taxon>Tracheophyta</taxon>
        <taxon>Spermatophyta</taxon>
        <taxon>Magnoliopsida</taxon>
        <taxon>Liliopsida</taxon>
        <taxon>Poales</taxon>
        <taxon>Poaceae</taxon>
        <taxon>PACMAD clade</taxon>
        <taxon>Arundinoideae</taxon>
        <taxon>Arundineae</taxon>
        <taxon>Arundo</taxon>
    </lineage>
</organism>
<feature type="compositionally biased region" description="Basic residues" evidence="1">
    <location>
        <begin position="53"/>
        <end position="70"/>
    </location>
</feature>
<dbReference type="AlphaFoldDB" id="A0A0A9GGF4"/>